<keyword evidence="2" id="KW-0812">Transmembrane</keyword>
<protein>
    <submittedName>
        <fullName evidence="3">Uncharacterized protein</fullName>
    </submittedName>
</protein>
<feature type="transmembrane region" description="Helical" evidence="2">
    <location>
        <begin position="427"/>
        <end position="448"/>
    </location>
</feature>
<reference evidence="3 4" key="1">
    <citation type="submission" date="2019-09" db="EMBL/GenBank/DDBJ databases">
        <authorList>
            <person name="Chandra G."/>
            <person name="Truman W A."/>
        </authorList>
    </citation>
    <scope>NUCLEOTIDE SEQUENCE [LARGE SCALE GENOMIC DNA]</scope>
    <source>
        <strain evidence="3">PS941</strain>
    </source>
</reference>
<organism evidence="3 4">
    <name type="scientific">Pseudomonas fluorescens</name>
    <dbReference type="NCBI Taxonomy" id="294"/>
    <lineage>
        <taxon>Bacteria</taxon>
        <taxon>Pseudomonadati</taxon>
        <taxon>Pseudomonadota</taxon>
        <taxon>Gammaproteobacteria</taxon>
        <taxon>Pseudomonadales</taxon>
        <taxon>Pseudomonadaceae</taxon>
        <taxon>Pseudomonas</taxon>
    </lineage>
</organism>
<evidence type="ECO:0000313" key="3">
    <source>
        <dbReference type="EMBL" id="VVQ19895.1"/>
    </source>
</evidence>
<evidence type="ECO:0000256" key="1">
    <source>
        <dbReference type="SAM" id="MobiDB-lite"/>
    </source>
</evidence>
<keyword evidence="2" id="KW-1133">Transmembrane helix</keyword>
<gene>
    <name evidence="3" type="ORF">PS941_04889</name>
</gene>
<dbReference type="OrthoDB" id="8019720at2"/>
<name>A0A5E7VAK7_PSEFL</name>
<dbReference type="AlphaFoldDB" id="A0A5E7VAK7"/>
<dbReference type="EMBL" id="CABVJC010000010">
    <property type="protein sequence ID" value="VVQ19895.1"/>
    <property type="molecule type" value="Genomic_DNA"/>
</dbReference>
<evidence type="ECO:0000256" key="2">
    <source>
        <dbReference type="SAM" id="Phobius"/>
    </source>
</evidence>
<evidence type="ECO:0000313" key="4">
    <source>
        <dbReference type="Proteomes" id="UP000326452"/>
    </source>
</evidence>
<feature type="region of interest" description="Disordered" evidence="1">
    <location>
        <begin position="604"/>
        <end position="633"/>
    </location>
</feature>
<feature type="transmembrane region" description="Helical" evidence="2">
    <location>
        <begin position="517"/>
        <end position="540"/>
    </location>
</feature>
<feature type="transmembrane region" description="Helical" evidence="2">
    <location>
        <begin position="460"/>
        <end position="481"/>
    </location>
</feature>
<sequence length="633" mass="68658">MAFEAYSVAVKLSLINHVSAGMLMISKSLATAGQDVDKLNSKLASIGKQGAIGGLMVAGGLGIAAMFKGPLEEASKFQNEIERFRSLGLGDKVTNDAVKFASGMNTYGTSIRENLGLLRDAQTVFGDFHEAQMVTPLLAKMKFANAAIFGDEGGAMKDRAFMDMLKVIEMRGGLKSQEAFEKQANMIQQVQTATGGRVGANEYLNFIKTGGVAAKGMKDDKFYYNMEPLIQEMGGFRVGTGLMSGYQNLVQGRTTQRAAIELMRIGMLNPDMVEYDKIGRVKQIKPGAVKGSDLMVEDPYQWMKTVMLPAFAAKGITSQQGILNEIGAIFTNRTASNLYSTMFLQQGSIEKNMKLNAGAAGIDELEKNAKNTMSGKLIELNKKWTDLQLKLGDVILPLAIRALDKLNPMLKDLAGWMDKNQGTVKGLTYALLGLSAFLVGGGLINLVLAAARGFKLLGSVLLMNPIGLVIVGIAAVAFLLWNNWKEVSSSLKLVWGDMKTMFVKLFQGDIIGAFKSFAMAFLTGWQTVFNTLIAGVNLVLPDSMQISKTTFADDLRQKNEPRQQWSPLVAPVPGKSIGNDQQPINLYIDGKQVSDVVIQRMAKEAAKPRTGTQGFDPSRSMLMPGTPSTAYPR</sequence>
<dbReference type="RefSeq" id="WP_150694430.1">
    <property type="nucleotide sequence ID" value="NZ_CABVJC010000010.1"/>
</dbReference>
<dbReference type="Proteomes" id="UP000326452">
    <property type="component" value="Unassembled WGS sequence"/>
</dbReference>
<proteinExistence type="predicted"/>
<keyword evidence="2" id="KW-0472">Membrane</keyword>
<accession>A0A5E7VAK7</accession>